<comment type="caution">
    <text evidence="2">The sequence shown here is derived from an EMBL/GenBank/DDBJ whole genome shotgun (WGS) entry which is preliminary data.</text>
</comment>
<feature type="compositionally biased region" description="Polar residues" evidence="1">
    <location>
        <begin position="529"/>
        <end position="540"/>
    </location>
</feature>
<organism evidence="2 3">
    <name type="scientific">Oedothorax gibbosus</name>
    <dbReference type="NCBI Taxonomy" id="931172"/>
    <lineage>
        <taxon>Eukaryota</taxon>
        <taxon>Metazoa</taxon>
        <taxon>Ecdysozoa</taxon>
        <taxon>Arthropoda</taxon>
        <taxon>Chelicerata</taxon>
        <taxon>Arachnida</taxon>
        <taxon>Araneae</taxon>
        <taxon>Araneomorphae</taxon>
        <taxon>Entelegynae</taxon>
        <taxon>Araneoidea</taxon>
        <taxon>Linyphiidae</taxon>
        <taxon>Erigoninae</taxon>
        <taxon>Oedothorax</taxon>
    </lineage>
</organism>
<feature type="compositionally biased region" description="Low complexity" evidence="1">
    <location>
        <begin position="1602"/>
        <end position="1612"/>
    </location>
</feature>
<evidence type="ECO:0000256" key="1">
    <source>
        <dbReference type="SAM" id="MobiDB-lite"/>
    </source>
</evidence>
<feature type="region of interest" description="Disordered" evidence="1">
    <location>
        <begin position="1602"/>
        <end position="1649"/>
    </location>
</feature>
<feature type="compositionally biased region" description="Polar residues" evidence="1">
    <location>
        <begin position="1627"/>
        <end position="1638"/>
    </location>
</feature>
<dbReference type="Proteomes" id="UP000827092">
    <property type="component" value="Unassembled WGS sequence"/>
</dbReference>
<sequence length="1949" mass="219525">MNWNDNFGDTSIDEVFNFNTHAQGNKKKRSSILKQTKKADIEMFENEETDYRRNRQSMKRVSFAETFQVKEIQTGNIYDIPGFNESSQRSSHSVQISHLTESVTNNSEGTFPSRSFVPEPSNIIFKDPTETFINTNMPPLKDKAQQNIDLCERSIPLLPVVPDKKSSRQTKTIQALYKAGKSVVALLEGTPIVEDKENIYLPQEPSQLPWMGSDYLKGNSNTDDNLDFLKESCFKGSQESHNNSENYGILPFGSSNTKSSQKTDRNLKVDVLNKENILQTSPKFNTLKFIDSPPSWKSVDENILRNPHTVSTAKEVENQPMGKVLFVSKNKGPNVKGKALMRNSQRGMGIYSEIDKENVLPGMKMTTKPPSFSVPDPISVPSGNGNDNPEFNHTRCNVSAMDLTLLPDNFGQDDTSIEPENIPISNERTHNKTRLTMCDMEMTCAFDQSVSEEASVSSPKLDVLVRTQCKNSLKISDASKYTGNKTTKNKTRFSNYDMEMTCAFDQSVSSPKLDVLIGTQCNNSLKLSDTSIRSSQQSNAPIDLEEDFPLSRHTGNERAQNKTRFSNYDMEMTCAFDQSDVGDSMSVSSQISDKFIIPEVPNKTNKIHPKETIFDKSLRNSQDSNPASRMLPETLNHIADDNFKFGQDLPLGRCVNEKTQNKTRFSTCNMEITCAFDQSVVEDFSSENLDVSTESELDDVFKKDHIKAFKAMESSESLRSSQESNPRNQTLLDFSKNVADVDLQGDSPITRCADVEKKQNKTRFSMCDMDITCAFNQSVVENFASVSPPRTNKLGDFGKSNLDRNTEENILKVFEATNLDKSLKSSQQSNFSFEEMDQLPSSDFINVGDTKPASDVGKSCNTQTSLKIFESFQFENKNNCFEGNSRYKVQDKDMSNRLEENNEPKIGALGRKYLKFYSDSEAGNFNDRLQTSSPAKDLDSSFTLKNKENLPLNRKRIAHSSNKPPRMPLGFQNKGMEVDSLSGTCSKSFNKAADISKASLLEDVLEPSSKPEIPSVGQRTLLFRSEVMELTCHNLSFEENADFSNSIVEQVQVVNETEISSPGDMFSDGKFKNTRYSTNYMDLTCLPESHDSSEVLDISQKADTSKLDSPKEVHQVPPYFHLKEFSMTHSNQTNSMNQNVRARRKMFKIITDDFSSSKPSSLTTTQESVHNSYFMDKDMSISAYPSKDALVKNCQSSAVVSSDSCFQVDDFQESTKEMPCHRVVKQNFSSINSEGIKNPSTPGIVYTIRKIKQTLKEGNGNLFLFPDLSEALKKKQKFSFKHPYTEMKISSPIVKDCRQNQSFEPESQENSFTCLSGEGSRHPSSVGLSFHHKANSEGRVDLRNTEVKSLCRNIENFSVLVSSPENPQPKINLSIISPEMKHSRAMSNLNCSDALSDTVNEPVFHSVASPGTQQSLSVPKDNYSMVSPEKLREQINHSVSYAQVPCTTFDDDSFQLLHHSALENSLMDSYSKKFTICLDKSDFVPKESVPVSPPKMDRRAFASNSMIENESMFRLSPKIVREDSIALPIADEPTMSRKIPCVFPETYKNTSTNQTHLDISHKFEKNSNSSLRDIPETSKDNYDFAARLKANALILSNLIKSSSVSNSEGSNSTERFKLSKNEEPAESDTTSLSQLPSQDENEFTDTENTVNILEENRVTNSKSTTELSHAHENSNMVLEEELIGEENKHLDEDVAMSDAEEPKDSQLNIGESSSICRVPVLGDSLSIFKEKFEEAFACERRNWTLKNLSKEAATFELQWCVYEYSCVLRVEVAHLNASECSISFIPIGKSMVVGNMDNYLLRLIQERGYQYFEYLVKDKVLPFSIYSPEMIVKFTEYAQIVNDVEALMRDLMKLELSGICDHSSDLEPVSVTIQGINDHYEHVYDMTFRVDLKTYPRAKIVPEVKHKISSRLYKNDIMNEILAACASLEPGKDYLYRMLDAARDLRPPL</sequence>
<dbReference type="EMBL" id="JAFNEN010000098">
    <property type="protein sequence ID" value="KAG8194824.1"/>
    <property type="molecule type" value="Genomic_DNA"/>
</dbReference>
<evidence type="ECO:0000313" key="2">
    <source>
        <dbReference type="EMBL" id="KAG8194824.1"/>
    </source>
</evidence>
<name>A0AAV6VDP1_9ARAC</name>
<gene>
    <name evidence="2" type="ORF">JTE90_017263</name>
</gene>
<feature type="compositionally biased region" description="Basic and acidic residues" evidence="1">
    <location>
        <begin position="1614"/>
        <end position="1623"/>
    </location>
</feature>
<proteinExistence type="predicted"/>
<keyword evidence="3" id="KW-1185">Reference proteome</keyword>
<feature type="region of interest" description="Disordered" evidence="1">
    <location>
        <begin position="529"/>
        <end position="548"/>
    </location>
</feature>
<accession>A0AAV6VDP1</accession>
<protein>
    <submittedName>
        <fullName evidence="2">Uncharacterized protein</fullName>
    </submittedName>
</protein>
<reference evidence="2 3" key="1">
    <citation type="journal article" date="2022" name="Nat. Ecol. Evol.">
        <title>A masculinizing supergene underlies an exaggerated male reproductive morph in a spider.</title>
        <authorList>
            <person name="Hendrickx F."/>
            <person name="De Corte Z."/>
            <person name="Sonet G."/>
            <person name="Van Belleghem S.M."/>
            <person name="Kostlbacher S."/>
            <person name="Vangestel C."/>
        </authorList>
    </citation>
    <scope>NUCLEOTIDE SEQUENCE [LARGE SCALE GENOMIC DNA]</scope>
    <source>
        <strain evidence="2">W744_W776</strain>
    </source>
</reference>
<evidence type="ECO:0000313" key="3">
    <source>
        <dbReference type="Proteomes" id="UP000827092"/>
    </source>
</evidence>